<dbReference type="Gene3D" id="3.20.20.80">
    <property type="entry name" value="Glycosidases"/>
    <property type="match status" value="1"/>
</dbReference>
<name>A0A2S5IW75_9MICC</name>
<keyword evidence="1" id="KW-0378">Hydrolase</keyword>
<keyword evidence="5" id="KW-1185">Reference proteome</keyword>
<comment type="caution">
    <text evidence="4">The sequence shown here is derived from an EMBL/GenBank/DDBJ whole genome shotgun (WGS) entry which is preliminary data.</text>
</comment>
<feature type="domain" description="Glycosyl hydrolase family 13 catalytic" evidence="3">
    <location>
        <begin position="14"/>
        <end position="362"/>
    </location>
</feature>
<keyword evidence="2" id="KW-0326">Glycosidase</keyword>
<evidence type="ECO:0000259" key="3">
    <source>
        <dbReference type="SMART" id="SM00642"/>
    </source>
</evidence>
<dbReference type="SUPFAM" id="SSF51445">
    <property type="entry name" value="(Trans)glycosidases"/>
    <property type="match status" value="1"/>
</dbReference>
<reference evidence="4 5" key="1">
    <citation type="journal article" date="2014" name="Int. J. Syst. Evol. Microbiol.">
        <title>Arthrobacter pityocampae sp. nov., isolated from Thaumetopoea pityocampa (Lep., Thaumetopoeidae).</title>
        <authorList>
            <person name="Ince I.A."/>
            <person name="Demirbag Z."/>
            <person name="Kati H."/>
        </authorList>
    </citation>
    <scope>NUCLEOTIDE SEQUENCE [LARGE SCALE GENOMIC DNA]</scope>
    <source>
        <strain evidence="4 5">Tp2</strain>
    </source>
</reference>
<dbReference type="InterPro" id="IPR006047">
    <property type="entry name" value="GH13_cat_dom"/>
</dbReference>
<dbReference type="PANTHER" id="PTHR10357">
    <property type="entry name" value="ALPHA-AMYLASE FAMILY MEMBER"/>
    <property type="match status" value="1"/>
</dbReference>
<proteinExistence type="predicted"/>
<protein>
    <submittedName>
        <fullName evidence="4">Alpha-amylase</fullName>
    </submittedName>
</protein>
<dbReference type="EMBL" id="PRKW01000005">
    <property type="protein sequence ID" value="PPB48781.1"/>
    <property type="molecule type" value="Genomic_DNA"/>
</dbReference>
<accession>A0A2S5IW75</accession>
<dbReference type="Proteomes" id="UP000239297">
    <property type="component" value="Unassembled WGS sequence"/>
</dbReference>
<dbReference type="GO" id="GO:0005975">
    <property type="term" value="P:carbohydrate metabolic process"/>
    <property type="evidence" value="ECO:0007669"/>
    <property type="project" value="InterPro"/>
</dbReference>
<dbReference type="PANTHER" id="PTHR10357:SF210">
    <property type="entry name" value="MALTODEXTRIN GLUCOSIDASE"/>
    <property type="match status" value="1"/>
</dbReference>
<dbReference type="SMART" id="SM00642">
    <property type="entry name" value="Aamy"/>
    <property type="match status" value="1"/>
</dbReference>
<gene>
    <name evidence="4" type="ORF">C4K88_13810</name>
</gene>
<evidence type="ECO:0000313" key="4">
    <source>
        <dbReference type="EMBL" id="PPB48781.1"/>
    </source>
</evidence>
<dbReference type="Pfam" id="PF00128">
    <property type="entry name" value="Alpha-amylase"/>
    <property type="match status" value="1"/>
</dbReference>
<evidence type="ECO:0000256" key="1">
    <source>
        <dbReference type="ARBA" id="ARBA00022801"/>
    </source>
</evidence>
<organism evidence="4 5">
    <name type="scientific">Arthrobacter pityocampae</name>
    <dbReference type="NCBI Taxonomy" id="547334"/>
    <lineage>
        <taxon>Bacteria</taxon>
        <taxon>Bacillati</taxon>
        <taxon>Actinomycetota</taxon>
        <taxon>Actinomycetes</taxon>
        <taxon>Micrococcales</taxon>
        <taxon>Micrococcaceae</taxon>
        <taxon>Arthrobacter</taxon>
    </lineage>
</organism>
<dbReference type="GO" id="GO:0016798">
    <property type="term" value="F:hydrolase activity, acting on glycosyl bonds"/>
    <property type="evidence" value="ECO:0007669"/>
    <property type="project" value="UniProtKB-KW"/>
</dbReference>
<dbReference type="CDD" id="cd11354">
    <property type="entry name" value="AmyAc_bac_CMD_like"/>
    <property type="match status" value="1"/>
</dbReference>
<dbReference type="OrthoDB" id="9802433at2"/>
<dbReference type="InterPro" id="IPR017853">
    <property type="entry name" value="GH"/>
</dbReference>
<sequence length="438" mass="47690">MNEPEWVQHAIWWQVYPLGFVGAEKAATGEPAAAHRLLELIPWLDYAVELGTSGLALGPVFASETHGYDTTDYFAIDPRLGSLEDFDTLVAEAGRRGLRILLDGVFNHTGRSFAPFQQVLTQGPGAPTAAWFSLDWPDGAGPGIEPGYRDFEGHHHLVALDHEEPAVADFVVEVMEYWLGRGADGWRLDAAYAVPSSFWADVMQRVRSSHPDAYFVGEYIHGDYAAAVQAGGIDSTTQYELWKAIWSSLNDANFYELAAALERHNALLAAFAPLTFVGNHDVTRIASKLEDPALVQHAAVVLFTVGGTPSVYYGDEQGYRGIKEDRAGGDDDVRPLFPPSPHDLSPIGGPVFALHQELIGLRRRNAWLHRARTEVLHLSNEVLAYRSVDESHALVVLLNLSHEDQRLGTAGATSVLAGQAAVDDGSALVPARGWAVLG</sequence>
<dbReference type="AlphaFoldDB" id="A0A2S5IW75"/>
<evidence type="ECO:0000313" key="5">
    <source>
        <dbReference type="Proteomes" id="UP000239297"/>
    </source>
</evidence>
<evidence type="ECO:0000256" key="2">
    <source>
        <dbReference type="ARBA" id="ARBA00023295"/>
    </source>
</evidence>
<dbReference type="RefSeq" id="WP_104122183.1">
    <property type="nucleotide sequence ID" value="NZ_PRKW01000005.1"/>
</dbReference>